<evidence type="ECO:0000313" key="2">
    <source>
        <dbReference type="EMBL" id="MCW4629802.1"/>
    </source>
</evidence>
<evidence type="ECO:0000256" key="1">
    <source>
        <dbReference type="SAM" id="Phobius"/>
    </source>
</evidence>
<accession>A0ABT3KGY5</accession>
<dbReference type="EMBL" id="JAPEUL010000007">
    <property type="protein sequence ID" value="MCW4629802.1"/>
    <property type="molecule type" value="Genomic_DNA"/>
</dbReference>
<dbReference type="Pfam" id="PF06961">
    <property type="entry name" value="DUF1294"/>
    <property type="match status" value="1"/>
</dbReference>
<name>A0ABT3KGY5_9GAMM</name>
<dbReference type="Proteomes" id="UP001431181">
    <property type="component" value="Unassembled WGS sequence"/>
</dbReference>
<keyword evidence="1" id="KW-0812">Transmembrane</keyword>
<evidence type="ECO:0000313" key="3">
    <source>
        <dbReference type="Proteomes" id="UP001431181"/>
    </source>
</evidence>
<reference evidence="2" key="1">
    <citation type="submission" date="2022-11" db="EMBL/GenBank/DDBJ databases">
        <title>Marinomonas sp. nov., isolated from marine algae.</title>
        <authorList>
            <person name="Choi D.G."/>
            <person name="Kim J.M."/>
            <person name="Lee J.K."/>
            <person name="Baek J.H."/>
            <person name="Jeon C.O."/>
        </authorList>
    </citation>
    <scope>NUCLEOTIDE SEQUENCE</scope>
    <source>
        <strain evidence="2">KJ51-3</strain>
    </source>
</reference>
<feature type="transmembrane region" description="Helical" evidence="1">
    <location>
        <begin position="15"/>
        <end position="35"/>
    </location>
</feature>
<comment type="caution">
    <text evidence="2">The sequence shown here is derived from an EMBL/GenBank/DDBJ whole genome shotgun (WGS) entry which is preliminary data.</text>
</comment>
<gene>
    <name evidence="2" type="ORF">ONZ52_12875</name>
</gene>
<proteinExistence type="predicted"/>
<sequence length="110" mass="12611">MPLLSCRMVFMSLEYLVLLSGYGLLSLITFCFYGVDKSAARRGRQRVRESTLHVLSLIGGWPGAFLGQKVFRHKTKKLRFMVVFWATMIANIFMLGVFSLFGFFSCSYFV</sequence>
<protein>
    <submittedName>
        <fullName evidence="2">DUF1294 domain-containing protein</fullName>
    </submittedName>
</protein>
<keyword evidence="1" id="KW-1133">Transmembrane helix</keyword>
<keyword evidence="1" id="KW-0472">Membrane</keyword>
<dbReference type="InterPro" id="IPR010718">
    <property type="entry name" value="DUF1294"/>
</dbReference>
<organism evidence="2 3">
    <name type="scientific">Marinomonas rhodophyticola</name>
    <dbReference type="NCBI Taxonomy" id="2992803"/>
    <lineage>
        <taxon>Bacteria</taxon>
        <taxon>Pseudomonadati</taxon>
        <taxon>Pseudomonadota</taxon>
        <taxon>Gammaproteobacteria</taxon>
        <taxon>Oceanospirillales</taxon>
        <taxon>Oceanospirillaceae</taxon>
        <taxon>Marinomonas</taxon>
    </lineage>
</organism>
<dbReference type="RefSeq" id="WP_265219048.1">
    <property type="nucleotide sequence ID" value="NZ_JAPEUL010000007.1"/>
</dbReference>
<feature type="transmembrane region" description="Helical" evidence="1">
    <location>
        <begin position="82"/>
        <end position="104"/>
    </location>
</feature>
<keyword evidence="3" id="KW-1185">Reference proteome</keyword>